<dbReference type="AlphaFoldDB" id="A0AAJ0F966"/>
<accession>A0AAJ0F966</accession>
<name>A0AAJ0F966_9PEZI</name>
<organism evidence="2 3">
    <name type="scientific">Echria macrotheca</name>
    <dbReference type="NCBI Taxonomy" id="438768"/>
    <lineage>
        <taxon>Eukaryota</taxon>
        <taxon>Fungi</taxon>
        <taxon>Dikarya</taxon>
        <taxon>Ascomycota</taxon>
        <taxon>Pezizomycotina</taxon>
        <taxon>Sordariomycetes</taxon>
        <taxon>Sordariomycetidae</taxon>
        <taxon>Sordariales</taxon>
        <taxon>Schizotheciaceae</taxon>
        <taxon>Echria</taxon>
    </lineage>
</organism>
<gene>
    <name evidence="2" type="ORF">QBC47DRAFT_48847</name>
</gene>
<feature type="region of interest" description="Disordered" evidence="1">
    <location>
        <begin position="170"/>
        <end position="190"/>
    </location>
</feature>
<evidence type="ECO:0000313" key="2">
    <source>
        <dbReference type="EMBL" id="KAK1752850.1"/>
    </source>
</evidence>
<comment type="caution">
    <text evidence="2">The sequence shown here is derived from an EMBL/GenBank/DDBJ whole genome shotgun (WGS) entry which is preliminary data.</text>
</comment>
<feature type="region of interest" description="Disordered" evidence="1">
    <location>
        <begin position="78"/>
        <end position="103"/>
    </location>
</feature>
<sequence>MCSKPSRESVSGQVGAELWGIRPGLLRFLQSKARDRLFGRFAARSGGGVTKEMEGLFVSNFLGISSLEVSERQQELATSASKPATIRACDQHPDRTASPTTQHLHRLPQDSLRRTRLAHTLDRQCHPLRMPDVVVSEVKRASSSNRLTPRSHRALGDLNGHIVARTGGEALAGNDESPQHTTSWLPSPPSSPGLVQWSTCFSTWPYRMGASPSAA</sequence>
<reference evidence="2" key="1">
    <citation type="submission" date="2023-06" db="EMBL/GenBank/DDBJ databases">
        <title>Genome-scale phylogeny and comparative genomics of the fungal order Sordariales.</title>
        <authorList>
            <consortium name="Lawrence Berkeley National Laboratory"/>
            <person name="Hensen N."/>
            <person name="Bonometti L."/>
            <person name="Westerberg I."/>
            <person name="Brannstrom I.O."/>
            <person name="Guillou S."/>
            <person name="Cros-Aarteil S."/>
            <person name="Calhoun S."/>
            <person name="Haridas S."/>
            <person name="Kuo A."/>
            <person name="Mondo S."/>
            <person name="Pangilinan J."/>
            <person name="Riley R."/>
            <person name="Labutti K."/>
            <person name="Andreopoulos B."/>
            <person name="Lipzen A."/>
            <person name="Chen C."/>
            <person name="Yanf M."/>
            <person name="Daum C."/>
            <person name="Ng V."/>
            <person name="Clum A."/>
            <person name="Steindorff A."/>
            <person name="Ohm R."/>
            <person name="Martin F."/>
            <person name="Silar P."/>
            <person name="Natvig D."/>
            <person name="Lalanne C."/>
            <person name="Gautier V."/>
            <person name="Ament-Velasquez S.L."/>
            <person name="Kruys A."/>
            <person name="Hutchinson M.I."/>
            <person name="Powell A.J."/>
            <person name="Barry K."/>
            <person name="Miller A.N."/>
            <person name="Grigoriev I.V."/>
            <person name="Debuchy R."/>
            <person name="Gladieux P."/>
            <person name="Thoren M.H."/>
            <person name="Johannesson H."/>
        </authorList>
    </citation>
    <scope>NUCLEOTIDE SEQUENCE</scope>
    <source>
        <strain evidence="2">PSN4</strain>
    </source>
</reference>
<proteinExistence type="predicted"/>
<keyword evidence="3" id="KW-1185">Reference proteome</keyword>
<evidence type="ECO:0000313" key="3">
    <source>
        <dbReference type="Proteomes" id="UP001239445"/>
    </source>
</evidence>
<evidence type="ECO:0000256" key="1">
    <source>
        <dbReference type="SAM" id="MobiDB-lite"/>
    </source>
</evidence>
<protein>
    <submittedName>
        <fullName evidence="2">Uncharacterized protein</fullName>
    </submittedName>
</protein>
<dbReference type="EMBL" id="MU839838">
    <property type="protein sequence ID" value="KAK1752850.1"/>
    <property type="molecule type" value="Genomic_DNA"/>
</dbReference>
<dbReference type="Proteomes" id="UP001239445">
    <property type="component" value="Unassembled WGS sequence"/>
</dbReference>